<evidence type="ECO:0000313" key="1">
    <source>
        <dbReference type="EMBL" id="MDD7966181.1"/>
    </source>
</evidence>
<dbReference type="Proteomes" id="UP001300763">
    <property type="component" value="Unassembled WGS sequence"/>
</dbReference>
<dbReference type="InterPro" id="IPR036513">
    <property type="entry name" value="STAS_dom_sf"/>
</dbReference>
<comment type="caution">
    <text evidence="1">The sequence shown here is derived from an EMBL/GenBank/DDBJ whole genome shotgun (WGS) entry which is preliminary data.</text>
</comment>
<evidence type="ECO:0008006" key="3">
    <source>
        <dbReference type="Google" id="ProtNLM"/>
    </source>
</evidence>
<accession>A0ABT5SVL3</accession>
<organism evidence="1 2">
    <name type="scientific">Actinomycetospora lemnae</name>
    <dbReference type="NCBI Taxonomy" id="3019891"/>
    <lineage>
        <taxon>Bacteria</taxon>
        <taxon>Bacillati</taxon>
        <taxon>Actinomycetota</taxon>
        <taxon>Actinomycetes</taxon>
        <taxon>Pseudonocardiales</taxon>
        <taxon>Pseudonocardiaceae</taxon>
        <taxon>Actinomycetospora</taxon>
    </lineage>
</organism>
<evidence type="ECO:0000313" key="2">
    <source>
        <dbReference type="Proteomes" id="UP001300763"/>
    </source>
</evidence>
<gene>
    <name evidence="1" type="ORF">PGB27_12610</name>
</gene>
<dbReference type="Gene3D" id="3.30.750.24">
    <property type="entry name" value="STAS domain"/>
    <property type="match status" value="1"/>
</dbReference>
<proteinExistence type="predicted"/>
<dbReference type="RefSeq" id="WP_274200711.1">
    <property type="nucleotide sequence ID" value="NZ_JAQZAO010000005.1"/>
</dbReference>
<keyword evidence="2" id="KW-1185">Reference proteome</keyword>
<reference evidence="1 2" key="1">
    <citation type="submission" date="2023-02" db="EMBL/GenBank/DDBJ databases">
        <title>Genome sequencing required for Actinomycetospora new species description.</title>
        <authorList>
            <person name="Saimee Y."/>
            <person name="Duangmal K."/>
        </authorList>
    </citation>
    <scope>NUCLEOTIDE SEQUENCE [LARGE SCALE GENOMIC DNA]</scope>
    <source>
        <strain evidence="1 2">DW7H6</strain>
    </source>
</reference>
<dbReference type="EMBL" id="JAQZAO010000005">
    <property type="protein sequence ID" value="MDD7966181.1"/>
    <property type="molecule type" value="Genomic_DNA"/>
</dbReference>
<protein>
    <recommendedName>
        <fullName evidence="3">STAS domain-containing protein</fullName>
    </recommendedName>
</protein>
<name>A0ABT5SVL3_9PSEU</name>
<sequence length="114" mass="11554">MTTIAPPLDPTTSGVGDALVAPGPGACVELRHDGVDGAVVTVSGDVACRDVAVLSRHLHTELDASPAAIVVDLTRLGAGRVAVRQVLAVVHERAAAGGTRLRLIESGHPPESGR</sequence>